<proteinExistence type="predicted"/>
<name>A0ABS5VNA9_9BACT</name>
<reference evidence="2 3" key="1">
    <citation type="submission" date="2021-05" db="EMBL/GenBank/DDBJ databases">
        <title>A Polyphasic approach of four new species of the genus Ohtaekwangia: Ohtaekwangia histidinii sp. nov., Ohtaekwangia cretensis sp. nov., Ohtaekwangia indiensis sp. nov., Ohtaekwangia reichenbachii sp. nov. from diverse environment.</title>
        <authorList>
            <person name="Octaviana S."/>
        </authorList>
    </citation>
    <scope>NUCLEOTIDE SEQUENCE [LARGE SCALE GENOMIC DNA]</scope>
    <source>
        <strain evidence="2 3">PWU20</strain>
    </source>
</reference>
<dbReference type="EMBL" id="JAHESD010000010">
    <property type="protein sequence ID" value="MBT1702925.1"/>
    <property type="molecule type" value="Genomic_DNA"/>
</dbReference>
<gene>
    <name evidence="2" type="ORF">KK060_06520</name>
</gene>
<evidence type="ECO:0000313" key="2">
    <source>
        <dbReference type="EMBL" id="MBT1702925.1"/>
    </source>
</evidence>
<protein>
    <submittedName>
        <fullName evidence="2">ATP-binding protein</fullName>
    </submittedName>
</protein>
<dbReference type="Gene3D" id="3.40.50.300">
    <property type="entry name" value="P-loop containing nucleotide triphosphate hydrolases"/>
    <property type="match status" value="1"/>
</dbReference>
<comment type="caution">
    <text evidence="2">The sequence shown here is derived from an EMBL/GenBank/DDBJ whole genome shotgun (WGS) entry which is preliminary data.</text>
</comment>
<dbReference type="Proteomes" id="UP000772618">
    <property type="component" value="Unassembled WGS sequence"/>
</dbReference>
<evidence type="ECO:0000259" key="1">
    <source>
        <dbReference type="Pfam" id="PF13401"/>
    </source>
</evidence>
<evidence type="ECO:0000313" key="3">
    <source>
        <dbReference type="Proteomes" id="UP000772618"/>
    </source>
</evidence>
<dbReference type="GO" id="GO:0005524">
    <property type="term" value="F:ATP binding"/>
    <property type="evidence" value="ECO:0007669"/>
    <property type="project" value="UniProtKB-KW"/>
</dbReference>
<dbReference type="InterPro" id="IPR052026">
    <property type="entry name" value="ExeA_AAA_ATPase_DNA-bind"/>
</dbReference>
<dbReference type="PANTHER" id="PTHR35894">
    <property type="entry name" value="GENERAL SECRETION PATHWAY PROTEIN A-RELATED"/>
    <property type="match status" value="1"/>
</dbReference>
<dbReference type="Pfam" id="PF13401">
    <property type="entry name" value="AAA_22"/>
    <property type="match status" value="1"/>
</dbReference>
<keyword evidence="2" id="KW-0067">ATP-binding</keyword>
<organism evidence="2 3">
    <name type="scientific">Chryseosolibacter indicus</name>
    <dbReference type="NCBI Taxonomy" id="2782351"/>
    <lineage>
        <taxon>Bacteria</taxon>
        <taxon>Pseudomonadati</taxon>
        <taxon>Bacteroidota</taxon>
        <taxon>Cytophagia</taxon>
        <taxon>Cytophagales</taxon>
        <taxon>Chryseotaleaceae</taxon>
        <taxon>Chryseosolibacter</taxon>
    </lineage>
</organism>
<dbReference type="InterPro" id="IPR027417">
    <property type="entry name" value="P-loop_NTPase"/>
</dbReference>
<dbReference type="InterPro" id="IPR049945">
    <property type="entry name" value="AAA_22"/>
</dbReference>
<keyword evidence="2" id="KW-0547">Nucleotide-binding</keyword>
<accession>A0ABS5VNA9</accession>
<dbReference type="PANTHER" id="PTHR35894:SF5">
    <property type="entry name" value="MU-LIKE PROPHAGE FLUMU DNA TRANSPOSITION PROTEIN B"/>
    <property type="match status" value="1"/>
</dbReference>
<dbReference type="SUPFAM" id="SSF52540">
    <property type="entry name" value="P-loop containing nucleoside triphosphate hydrolases"/>
    <property type="match status" value="1"/>
</dbReference>
<sequence>MTDSQKKEIQMLLKTYIEQYPSQSKAIASLKNVSEATVINIRKGIWESISDDMWRNVGKQIGFSAKGTWKMVETVDFKTIVHYMEDAQEYSNVFAMIVPSGGGKTFTARWFQANRQNVYHIECSEYFNRKEFLRKILEAMGKENVGLNVSEMMEMIVSILMRQENPLLILDEVDKLPDPVLYFFITIYNKLYGKCGIVMMATEFLNKRIMRGRRMNKKGYAEIFSRIGRKFISVRGTTKEEVAEICKANGVSDAQIIHSIYNEYEGDLRRVERGVHKAKVRKLKKAA</sequence>
<dbReference type="RefSeq" id="WP_254152895.1">
    <property type="nucleotide sequence ID" value="NZ_JAHESD010000010.1"/>
</dbReference>
<feature type="domain" description="ORC1/DEAH AAA+ ATPase" evidence="1">
    <location>
        <begin position="99"/>
        <end position="207"/>
    </location>
</feature>
<keyword evidence="3" id="KW-1185">Reference proteome</keyword>